<reference evidence="23" key="1">
    <citation type="submission" date="2022-11" db="UniProtKB">
        <authorList>
            <consortium name="WormBaseParasite"/>
        </authorList>
    </citation>
    <scope>IDENTIFICATION</scope>
</reference>
<dbReference type="Proteomes" id="UP000887572">
    <property type="component" value="Unplaced"/>
</dbReference>
<dbReference type="WBParaSite" id="Gr19_v10_g13178.t1">
    <property type="protein sequence ID" value="Gr19_v10_g13178.t1"/>
    <property type="gene ID" value="Gr19_v10_g13178"/>
</dbReference>
<keyword evidence="5 19" id="KW-0812">Transmembrane</keyword>
<dbReference type="Pfam" id="PF00664">
    <property type="entry name" value="ABC_membrane"/>
    <property type="match status" value="1"/>
</dbReference>
<dbReference type="GO" id="GO:0006813">
    <property type="term" value="P:potassium ion transport"/>
    <property type="evidence" value="ECO:0007669"/>
    <property type="project" value="UniProtKB-KW"/>
</dbReference>
<comment type="similarity">
    <text evidence="2">Belongs to the ABC transporter superfamily. ABCB family. Multidrug resistance exporter (TC 3.A.1.201) subfamily.</text>
</comment>
<keyword evidence="18" id="KW-0853">WD repeat</keyword>
<feature type="transmembrane region" description="Helical" evidence="19">
    <location>
        <begin position="1552"/>
        <end position="1572"/>
    </location>
</feature>
<evidence type="ECO:0000313" key="23">
    <source>
        <dbReference type="WBParaSite" id="Gr19_v10_g13178.t1"/>
    </source>
</evidence>
<dbReference type="SUPFAM" id="SSF52540">
    <property type="entry name" value="P-loop containing nucleoside triphosphate hydrolases"/>
    <property type="match status" value="1"/>
</dbReference>
<evidence type="ECO:0000256" key="6">
    <source>
        <dbReference type="ARBA" id="ARBA00022741"/>
    </source>
</evidence>
<feature type="domain" description="ABC transporter" evidence="20">
    <location>
        <begin position="1730"/>
        <end position="1967"/>
    </location>
</feature>
<dbReference type="Gene3D" id="3.40.50.300">
    <property type="entry name" value="P-loop containing nucleotide triphosphate hydrolases"/>
    <property type="match status" value="1"/>
</dbReference>
<evidence type="ECO:0000256" key="2">
    <source>
        <dbReference type="ARBA" id="ARBA00007577"/>
    </source>
</evidence>
<dbReference type="SUPFAM" id="SSF50998">
    <property type="entry name" value="Quinoprotein alcohol dehydrogenase-like"/>
    <property type="match status" value="1"/>
</dbReference>
<dbReference type="GO" id="GO:0090374">
    <property type="term" value="P:oligopeptide export from mitochondrion"/>
    <property type="evidence" value="ECO:0007669"/>
    <property type="project" value="TreeGrafter"/>
</dbReference>
<comment type="subcellular location">
    <subcellularLocation>
        <location evidence="1">Mitochondrion inner membrane</location>
        <topology evidence="1">Multi-pass membrane protein</topology>
    </subcellularLocation>
</comment>
<evidence type="ECO:0000256" key="8">
    <source>
        <dbReference type="ARBA" id="ARBA00022840"/>
    </source>
</evidence>
<dbReference type="GO" id="GO:0005743">
    <property type="term" value="C:mitochondrial inner membrane"/>
    <property type="evidence" value="ECO:0007669"/>
    <property type="project" value="UniProtKB-SubCell"/>
</dbReference>
<keyword evidence="9" id="KW-0809">Transit peptide</keyword>
<dbReference type="InterPro" id="IPR011047">
    <property type="entry name" value="Quinoprotein_ADH-like_sf"/>
</dbReference>
<dbReference type="PROSITE" id="PS50893">
    <property type="entry name" value="ABC_TRANSPORTER_2"/>
    <property type="match status" value="1"/>
</dbReference>
<keyword evidence="4" id="KW-0633">Potassium transport</keyword>
<dbReference type="SUPFAM" id="SSF90123">
    <property type="entry name" value="ABC transporter transmembrane region"/>
    <property type="match status" value="1"/>
</dbReference>
<dbReference type="SMART" id="SM00320">
    <property type="entry name" value="WD40"/>
    <property type="match status" value="3"/>
</dbReference>
<evidence type="ECO:0000256" key="3">
    <source>
        <dbReference type="ARBA" id="ARBA00022448"/>
    </source>
</evidence>
<evidence type="ECO:0000256" key="7">
    <source>
        <dbReference type="ARBA" id="ARBA00022792"/>
    </source>
</evidence>
<dbReference type="Gene3D" id="2.130.10.10">
    <property type="entry name" value="YVTN repeat-like/Quinoprotein amine dehydrogenase"/>
    <property type="match status" value="1"/>
</dbReference>
<evidence type="ECO:0000256" key="5">
    <source>
        <dbReference type="ARBA" id="ARBA00022692"/>
    </source>
</evidence>
<dbReference type="InterPro" id="IPR036322">
    <property type="entry name" value="WD40_repeat_dom_sf"/>
</dbReference>
<keyword evidence="22" id="KW-1185">Reference proteome</keyword>
<dbReference type="InterPro" id="IPR027417">
    <property type="entry name" value="P-loop_NTPase"/>
</dbReference>
<name>A0A914H126_GLORO</name>
<keyword evidence="6" id="KW-0547">Nucleotide-binding</keyword>
<dbReference type="PANTHER" id="PTHR43394:SF17">
    <property type="entry name" value="MITOCHONDRIAL POTASSIUM CHANNEL ATP-BINDING SUBUNIT"/>
    <property type="match status" value="1"/>
</dbReference>
<keyword evidence="3" id="KW-0813">Transport</keyword>
<keyword evidence="10" id="KW-0630">Potassium</keyword>
<dbReference type="PROSITE" id="PS00211">
    <property type="entry name" value="ABC_TRANSPORTER_1"/>
    <property type="match status" value="1"/>
</dbReference>
<dbReference type="CDD" id="cd03249">
    <property type="entry name" value="ABC_MTABC3_MDL1_MDL2"/>
    <property type="match status" value="1"/>
</dbReference>
<keyword evidence="8" id="KW-0067">ATP-binding</keyword>
<evidence type="ECO:0000256" key="19">
    <source>
        <dbReference type="SAM" id="Phobius"/>
    </source>
</evidence>
<feature type="transmembrane region" description="Helical" evidence="19">
    <location>
        <begin position="1399"/>
        <end position="1418"/>
    </location>
</feature>
<evidence type="ECO:0000256" key="12">
    <source>
        <dbReference type="ARBA" id="ARBA00023065"/>
    </source>
</evidence>
<keyword evidence="11 19" id="KW-1133">Transmembrane helix</keyword>
<evidence type="ECO:0000256" key="16">
    <source>
        <dbReference type="ARBA" id="ARBA00041416"/>
    </source>
</evidence>
<feature type="repeat" description="WD" evidence="18">
    <location>
        <begin position="349"/>
        <end position="371"/>
    </location>
</feature>
<evidence type="ECO:0000259" key="21">
    <source>
        <dbReference type="PROSITE" id="PS50929"/>
    </source>
</evidence>
<feature type="transmembrane region" description="Helical" evidence="19">
    <location>
        <begin position="1450"/>
        <end position="1474"/>
    </location>
</feature>
<dbReference type="InterPro" id="IPR011527">
    <property type="entry name" value="ABC1_TM_dom"/>
</dbReference>
<dbReference type="InterPro" id="IPR003593">
    <property type="entry name" value="AAA+_ATPase"/>
</dbReference>
<evidence type="ECO:0000256" key="4">
    <source>
        <dbReference type="ARBA" id="ARBA00022538"/>
    </source>
</evidence>
<dbReference type="PROSITE" id="PS50929">
    <property type="entry name" value="ABC_TM1F"/>
    <property type="match status" value="1"/>
</dbReference>
<dbReference type="InterPro" id="IPR039421">
    <property type="entry name" value="Type_1_exporter"/>
</dbReference>
<dbReference type="InterPro" id="IPR001680">
    <property type="entry name" value="WD40_rpt"/>
</dbReference>
<dbReference type="InterPro" id="IPR003439">
    <property type="entry name" value="ABC_transporter-like_ATP-bd"/>
</dbReference>
<dbReference type="PANTHER" id="PTHR43394">
    <property type="entry name" value="ATP-DEPENDENT PERMEASE MDL1, MITOCHONDRIAL"/>
    <property type="match status" value="1"/>
</dbReference>
<dbReference type="FunFam" id="3.40.50.300:FF:000403">
    <property type="entry name" value="ATP-binding cassette sub-family B member 8, mitochondrial"/>
    <property type="match status" value="1"/>
</dbReference>
<evidence type="ECO:0000259" key="20">
    <source>
        <dbReference type="PROSITE" id="PS50893"/>
    </source>
</evidence>
<feature type="transmembrane region" description="Helical" evidence="19">
    <location>
        <begin position="1627"/>
        <end position="1651"/>
    </location>
</feature>
<dbReference type="PROSITE" id="PS50082">
    <property type="entry name" value="WD_REPEATS_2"/>
    <property type="match status" value="1"/>
</dbReference>
<organism evidence="22 23">
    <name type="scientific">Globodera rostochiensis</name>
    <name type="common">Golden nematode worm</name>
    <name type="synonym">Heterodera rostochiensis</name>
    <dbReference type="NCBI Taxonomy" id="31243"/>
    <lineage>
        <taxon>Eukaryota</taxon>
        <taxon>Metazoa</taxon>
        <taxon>Ecdysozoa</taxon>
        <taxon>Nematoda</taxon>
        <taxon>Chromadorea</taxon>
        <taxon>Rhabditida</taxon>
        <taxon>Tylenchina</taxon>
        <taxon>Tylenchomorpha</taxon>
        <taxon>Tylenchoidea</taxon>
        <taxon>Heteroderidae</taxon>
        <taxon>Heteroderinae</taxon>
        <taxon>Globodera</taxon>
    </lineage>
</organism>
<dbReference type="Pfam" id="PF00005">
    <property type="entry name" value="ABC_tran"/>
    <property type="match status" value="1"/>
</dbReference>
<evidence type="ECO:0000256" key="1">
    <source>
        <dbReference type="ARBA" id="ARBA00004448"/>
    </source>
</evidence>
<keyword evidence="14 19" id="KW-0472">Membrane</keyword>
<sequence length="1991" mass="223014">MAQNNSSGTSSSTPVHVYSASKFRIDINILTRDGPLQTGKYEILMEINTTDGRKRTVIFDAKSLTFLHDQLNALARAFPRCYVYADEKMRMTSITRSVARVRGHSTPIDLPRLGLASLSFTIPSLRNGTDQTLCFSGNGSFVEIYSNFKHSWQLIEALDAFPETKCTVHGLFPFRLNERECLLLCFGQNEFALFTATQLKDDQMGGMLEESRWNWKRVKGGSLSDWILNAKILFGRDGNEEGSCLKAGTKVVLHFANNWIRVLELFEDKTDETAANPFDVLSVRLGCQALVTSSFLHGHHWTSLRVFACTSFGAIHLFQPAIGPQILQTFFGNVGMSFAIRSDSNLWWLFSIGDDRSLRIWNVQNGAKLFTKFGHGSRPFALELNEGKQMIFTGGMDNYICIWRWSSEEKSSCVEMNGLFLERKVDICWATGGGGTIRSILALECDREVPKRPFDLLVGSERGSLFAVSLSADLQPLSCPIEAKKVNAFAFIRIRGILYLISLDTKRMFGIERIDSRTDVDAGEETDLAEHFRLNFSDCNGRPMVFRPDMFYYSNSARSLALCTESDRSLHLAIFGNRSFCFTHHIIGAPIDQFLWVQPESCQLFLSIGQNGQVTVYRIGKSSSENDSHRSLLTVSQFLLSNNKCGNEDENKVAKVQVALLIAETPDDVPTVGVLLLGTRSGTLMAFSLQSGRLLLLNRLAHGTNGCAKTVTALHIEAIQNSKKAQIEGDLISTGRDGTMKKWHFHWTQKRSLENVVEKFSLDSFFVRQLPIEWPCAIVQSDNSRAFIVGFHSNEFVMMDFESLFILATFRCGGGNRKWQFIVGTGGKETDRKYSFAYICKGFLNFVLLDPVEFHPIRSSLHSDNIVTMTSLEHRGTVFLITKRFVPRVRCVDSSNVHRSNLECIYVVDNWHLHDEANGSGRDNDDRLILSVGGRSEICAWKLHFDADNETTNEVLPQLHFLSSIDLSDDSERSSEGPSPQDCRLMAVHLLNDQFLAILCSDGTIRIVQFHRRLHHAPISPRPNNWTIRLPSLAMFTSLELIKHNKVLFCTSTDGHLHAFATVPMLQQYNVDFDAEASFEERAHFCQQQFSPFLVEHCGLSALTIAPFSEYDVIFIGSESGRVNVLKHRSNRGTCQNEAMVELVTRGDWHASTVTALQTVTCPFPSSSQCPTLVTVLSTSLDCRLGVVHYDLIRQELRPLRNFPLCVSDPAALLVLPTHSPLELNCFVSGYGIEHIHLNIEHNDEYEKRCAFNDTYSHISIHSNSNLLLLLLTMGPIVWPNAKFLFCLCSPSASSKLNSSNFLSAVKLSTRRCSLFLRRRFFIFRIDKIVSRSDKSTTAFFKAIRLGGFSLAFVPFLFRSAQCKHSIAQTHRRLSAESDGNASPASPTVSELWSIVRPYLGWLLLSIIASAIIAYLNIRIPVLLGQLVNQILRVDRPPTVAVNFTMFRPVVLRLVMAQLGQAIATFVCITALSWMGERMSADLRTKLFSHLLRFPMHFFDTQRSGELSDCLNHDVQEFKSSFKLCAAQGLRTLAQTIGCAVSLWFVSPQMTLLTLGVVHSVIFVGAFFGSLLRRLSFQSQTQSSVAAGVSGEALQNIRTVKMFAMEEAELGLYRTEVQKARSLGERLGVGIAFFQALSNLFLNGIVLGVLYGGGQLVAGQQLSPGDLMSFMATTQIIQRSVAQFSLIFGNGVKAWTSCARILEFLRIDPNFDNHLSGTEQIPKHSLIGDIRLHNIHFSYPNRREKLVLEEIDLHFASGQTTAICGPSGAGKSTIAALVERLYEPQNGQVTLDGRDLRLLDPLWLRQKAIGVISQEPILFSTSIRENIRYGRPNATETEIRTAAKLANASEFIEQFPNDYDTLVGERGATLSGGQKQRIAIARALIKDPPILILDEATSALDAESERAVQQALGRLMRDRTVIIIAHRLSTIRNADKIYVLRDGRMVEKGTHDQLVRNKRSLYHAMVSEQHNPRTKEGEAGLLKRLNRLFNF</sequence>
<evidence type="ECO:0000256" key="9">
    <source>
        <dbReference type="ARBA" id="ARBA00022946"/>
    </source>
</evidence>
<evidence type="ECO:0000256" key="15">
    <source>
        <dbReference type="ARBA" id="ARBA00040439"/>
    </source>
</evidence>
<accession>A0A914H126</accession>
<proteinExistence type="inferred from homology"/>
<evidence type="ECO:0000256" key="18">
    <source>
        <dbReference type="PROSITE-ProRule" id="PRU00221"/>
    </source>
</evidence>
<keyword evidence="13" id="KW-0496">Mitochondrion</keyword>
<protein>
    <recommendedName>
        <fullName evidence="15">Mitochondrial potassium channel ATP-binding subunit</fullName>
    </recommendedName>
    <alternativeName>
        <fullName evidence="17">ATP-binding cassette sub-family B member 8, mitochondrial</fullName>
    </alternativeName>
    <alternativeName>
        <fullName evidence="16">Mitochondrial sulfonylurea-receptor</fullName>
    </alternativeName>
</protein>
<dbReference type="InterPro" id="IPR017871">
    <property type="entry name" value="ABC_transporter-like_CS"/>
</dbReference>
<keyword evidence="7" id="KW-0999">Mitochondrion inner membrane</keyword>
<dbReference type="GO" id="GO:0016887">
    <property type="term" value="F:ATP hydrolysis activity"/>
    <property type="evidence" value="ECO:0007669"/>
    <property type="project" value="InterPro"/>
</dbReference>
<dbReference type="GO" id="GO:0005524">
    <property type="term" value="F:ATP binding"/>
    <property type="evidence" value="ECO:0007669"/>
    <property type="project" value="UniProtKB-KW"/>
</dbReference>
<evidence type="ECO:0000313" key="22">
    <source>
        <dbReference type="Proteomes" id="UP000887572"/>
    </source>
</evidence>
<dbReference type="GO" id="GO:0015421">
    <property type="term" value="F:ABC-type oligopeptide transporter activity"/>
    <property type="evidence" value="ECO:0007669"/>
    <property type="project" value="TreeGrafter"/>
</dbReference>
<dbReference type="InterPro" id="IPR015943">
    <property type="entry name" value="WD40/YVTN_repeat-like_dom_sf"/>
</dbReference>
<evidence type="ECO:0000256" key="11">
    <source>
        <dbReference type="ARBA" id="ARBA00022989"/>
    </source>
</evidence>
<dbReference type="CDD" id="cd18574">
    <property type="entry name" value="ABC_6TM_ABCB8_like"/>
    <property type="match status" value="1"/>
</dbReference>
<evidence type="ECO:0000256" key="17">
    <source>
        <dbReference type="ARBA" id="ARBA00042968"/>
    </source>
</evidence>
<dbReference type="InterPro" id="IPR036640">
    <property type="entry name" value="ABC1_TM_sf"/>
</dbReference>
<evidence type="ECO:0000256" key="13">
    <source>
        <dbReference type="ARBA" id="ARBA00023128"/>
    </source>
</evidence>
<evidence type="ECO:0000256" key="10">
    <source>
        <dbReference type="ARBA" id="ARBA00022958"/>
    </source>
</evidence>
<dbReference type="SMART" id="SM00382">
    <property type="entry name" value="AAA"/>
    <property type="match status" value="1"/>
</dbReference>
<evidence type="ECO:0000256" key="14">
    <source>
        <dbReference type="ARBA" id="ARBA00023136"/>
    </source>
</evidence>
<dbReference type="SUPFAM" id="SSF50978">
    <property type="entry name" value="WD40 repeat-like"/>
    <property type="match status" value="2"/>
</dbReference>
<feature type="domain" description="ABC transmembrane type-1" evidence="21">
    <location>
        <begin position="1404"/>
        <end position="1693"/>
    </location>
</feature>
<keyword evidence="12" id="KW-0406">Ion transport</keyword>
<dbReference type="Gene3D" id="1.20.1560.10">
    <property type="entry name" value="ABC transporter type 1, transmembrane domain"/>
    <property type="match status" value="1"/>
</dbReference>